<reference evidence="1" key="2">
    <citation type="journal article" date="2021" name="PeerJ">
        <title>Extensive microbial diversity within the chicken gut microbiome revealed by metagenomics and culture.</title>
        <authorList>
            <person name="Gilroy R."/>
            <person name="Ravi A."/>
            <person name="Getino M."/>
            <person name="Pursley I."/>
            <person name="Horton D.L."/>
            <person name="Alikhan N.F."/>
            <person name="Baker D."/>
            <person name="Gharbi K."/>
            <person name="Hall N."/>
            <person name="Watson M."/>
            <person name="Adriaenssens E.M."/>
            <person name="Foster-Nyarko E."/>
            <person name="Jarju S."/>
            <person name="Secka A."/>
            <person name="Antonio M."/>
            <person name="Oren A."/>
            <person name="Chaudhuri R.R."/>
            <person name="La Ragione R."/>
            <person name="Hildebrand F."/>
            <person name="Pallen M.J."/>
        </authorList>
    </citation>
    <scope>NUCLEOTIDE SEQUENCE</scope>
    <source>
        <strain evidence="1">CHK195-11698</strain>
    </source>
</reference>
<dbReference type="InterPro" id="IPR007553">
    <property type="entry name" value="2-thiour_desulf"/>
</dbReference>
<evidence type="ECO:0000313" key="1">
    <source>
        <dbReference type="EMBL" id="HIU14747.1"/>
    </source>
</evidence>
<proteinExistence type="predicted"/>
<name>A0A9D1HQ36_9FIRM</name>
<organism evidence="1 2">
    <name type="scientific">Candidatus Fimiplasma intestinipullorum</name>
    <dbReference type="NCBI Taxonomy" id="2840825"/>
    <lineage>
        <taxon>Bacteria</taxon>
        <taxon>Bacillati</taxon>
        <taxon>Bacillota</taxon>
        <taxon>Clostridia</taxon>
        <taxon>Eubacteriales</taxon>
        <taxon>Candidatus Fimiplasma</taxon>
    </lineage>
</organism>
<dbReference type="PANTHER" id="PTHR30087">
    <property type="entry name" value="INNER MEMBRANE PROTEIN"/>
    <property type="match status" value="1"/>
</dbReference>
<accession>A0A9D1HQ36</accession>
<dbReference type="PANTHER" id="PTHR30087:SF1">
    <property type="entry name" value="HYPOTHETICAL CYTOSOLIC PROTEIN"/>
    <property type="match status" value="1"/>
</dbReference>
<comment type="caution">
    <text evidence="1">The sequence shown here is derived from an EMBL/GenBank/DDBJ whole genome shotgun (WGS) entry which is preliminary data.</text>
</comment>
<dbReference type="EMBL" id="DVMJ01000110">
    <property type="protein sequence ID" value="HIU14747.1"/>
    <property type="molecule type" value="Genomic_DNA"/>
</dbReference>
<dbReference type="Proteomes" id="UP000824175">
    <property type="component" value="Unassembled WGS sequence"/>
</dbReference>
<reference evidence="1" key="1">
    <citation type="submission" date="2020-10" db="EMBL/GenBank/DDBJ databases">
        <authorList>
            <person name="Gilroy R."/>
        </authorList>
    </citation>
    <scope>NUCLEOTIDE SEQUENCE</scope>
    <source>
        <strain evidence="1">CHK195-11698</strain>
    </source>
</reference>
<dbReference type="Pfam" id="PF04463">
    <property type="entry name" value="2-thiour_desulf"/>
    <property type="match status" value="1"/>
</dbReference>
<dbReference type="AlphaFoldDB" id="A0A9D1HQ36"/>
<protein>
    <submittedName>
        <fullName evidence="1">DUF523 domain-containing protein</fullName>
    </submittedName>
</protein>
<sequence>MKIVSACLAGMACKYNGMTNNTQDLIVRLVEEGQAVPVCPEMLGGLSVPRTPCEICQDRVITQEGKDRTDAYQLGARRALAIAKAIDANKAILMSRSPACGVNQIYDGTFSKQLVDGDGIFTRELKKVGIEVIDVIEYVKGEKQ</sequence>
<evidence type="ECO:0000313" key="2">
    <source>
        <dbReference type="Proteomes" id="UP000824175"/>
    </source>
</evidence>
<gene>
    <name evidence="1" type="ORF">IAD15_11885</name>
</gene>